<keyword evidence="2" id="KW-1185">Reference proteome</keyword>
<reference evidence="2" key="1">
    <citation type="submission" date="2016-10" db="EMBL/GenBank/DDBJ databases">
        <authorList>
            <person name="Varghese N."/>
            <person name="Submissions S."/>
        </authorList>
    </citation>
    <scope>NUCLEOTIDE SEQUENCE [LARGE SCALE GENOMIC DNA]</scope>
    <source>
        <strain evidence="2">DSM 45789</strain>
    </source>
</reference>
<evidence type="ECO:0000313" key="2">
    <source>
        <dbReference type="Proteomes" id="UP000198660"/>
    </source>
</evidence>
<dbReference type="PROSITE" id="PS51257">
    <property type="entry name" value="PROKAR_LIPOPROTEIN"/>
    <property type="match status" value="1"/>
</dbReference>
<dbReference type="EMBL" id="FPAA01000005">
    <property type="protein sequence ID" value="SFS63683.1"/>
    <property type="molecule type" value="Genomic_DNA"/>
</dbReference>
<evidence type="ECO:0008006" key="3">
    <source>
        <dbReference type="Google" id="ProtNLM"/>
    </source>
</evidence>
<proteinExistence type="predicted"/>
<name>A0A1I6RG25_9BACL</name>
<evidence type="ECO:0000313" key="1">
    <source>
        <dbReference type="EMBL" id="SFS63683.1"/>
    </source>
</evidence>
<sequence length="274" mass="31154">MRYPIRYIYVVFSLVILCGCYNDELNKVQIKDSNEKKQSNDVISVKEFEVNDAPFKQSKTPEEAVIHQVKYKLSNKKVVQAKKKNVLYSVTYGNQGVTAVKVPSCTVTDYFLFSTDPDNDRKEKRYWAINGVLDVTIGEMEKDSKGLALPFKEFVSGKFSIDDNDKKVIWAIANEKHVITIGKFPIPPLDHKLNGKPQLQFPLENFSPKDPKRDSILNMGKHYLFLGTKGNPILYYREGDSLIWISGNVSEKELKKLAASLPKVSSSSFPFSKE</sequence>
<gene>
    <name evidence="1" type="ORF">SAMN05444972_10568</name>
</gene>
<dbReference type="AlphaFoldDB" id="A0A1I6RG25"/>
<protein>
    <recommendedName>
        <fullName evidence="3">DUF4367 domain-containing protein</fullName>
    </recommendedName>
</protein>
<organism evidence="1 2">
    <name type="scientific">Marininema halotolerans</name>
    <dbReference type="NCBI Taxonomy" id="1155944"/>
    <lineage>
        <taxon>Bacteria</taxon>
        <taxon>Bacillati</taxon>
        <taxon>Bacillota</taxon>
        <taxon>Bacilli</taxon>
        <taxon>Bacillales</taxon>
        <taxon>Thermoactinomycetaceae</taxon>
        <taxon>Marininema</taxon>
    </lineage>
</organism>
<dbReference type="Proteomes" id="UP000198660">
    <property type="component" value="Unassembled WGS sequence"/>
</dbReference>
<accession>A0A1I6RG25</accession>